<organism evidence="11 12">
    <name type="scientific">Rothia nasimurium</name>
    <dbReference type="NCBI Taxonomy" id="85336"/>
    <lineage>
        <taxon>Bacteria</taxon>
        <taxon>Bacillati</taxon>
        <taxon>Actinomycetota</taxon>
        <taxon>Actinomycetes</taxon>
        <taxon>Micrococcales</taxon>
        <taxon>Micrococcaceae</taxon>
        <taxon>Rothia</taxon>
    </lineage>
</organism>
<evidence type="ECO:0000256" key="8">
    <source>
        <dbReference type="RuleBase" id="RU003557"/>
    </source>
</evidence>
<dbReference type="PANTHER" id="PTHR18919:SF107">
    <property type="entry name" value="ACETYL-COA ACETYLTRANSFERASE, CYTOSOLIC"/>
    <property type="match status" value="1"/>
</dbReference>
<protein>
    <recommendedName>
        <fullName evidence="6">Probable acetyl-CoA acetyltransferase</fullName>
        <ecNumber evidence="2">2.3.1.9</ecNumber>
    </recommendedName>
    <alternativeName>
        <fullName evidence="5">Acetoacetyl-CoA thiolase</fullName>
    </alternativeName>
</protein>
<dbReference type="OrthoDB" id="1402717at2"/>
<dbReference type="InterPro" id="IPR020616">
    <property type="entry name" value="Thiolase_N"/>
</dbReference>
<dbReference type="InterPro" id="IPR020615">
    <property type="entry name" value="Thiolase_acyl_enz_int_AS"/>
</dbReference>
<evidence type="ECO:0000259" key="10">
    <source>
        <dbReference type="Pfam" id="PF02803"/>
    </source>
</evidence>
<evidence type="ECO:0000313" key="11">
    <source>
        <dbReference type="EMBL" id="ORC15421.1"/>
    </source>
</evidence>
<feature type="domain" description="Thiolase C-terminal" evidence="10">
    <location>
        <begin position="275"/>
        <end position="396"/>
    </location>
</feature>
<dbReference type="Pfam" id="PF00108">
    <property type="entry name" value="Thiolase_N"/>
    <property type="match status" value="1"/>
</dbReference>
<dbReference type="AlphaFoldDB" id="A0A1Y1RLW7"/>
<dbReference type="InterPro" id="IPR020613">
    <property type="entry name" value="Thiolase_CS"/>
</dbReference>
<evidence type="ECO:0000256" key="3">
    <source>
        <dbReference type="ARBA" id="ARBA00022679"/>
    </source>
</evidence>
<dbReference type="InterPro" id="IPR020617">
    <property type="entry name" value="Thiolase_C"/>
</dbReference>
<dbReference type="InterPro" id="IPR016039">
    <property type="entry name" value="Thiolase-like"/>
</dbReference>
<dbReference type="NCBIfam" id="TIGR01930">
    <property type="entry name" value="AcCoA-C-Actrans"/>
    <property type="match status" value="1"/>
</dbReference>
<dbReference type="GO" id="GO:0003985">
    <property type="term" value="F:acetyl-CoA C-acetyltransferase activity"/>
    <property type="evidence" value="ECO:0007669"/>
    <property type="project" value="UniProtKB-EC"/>
</dbReference>
<dbReference type="CDD" id="cd00751">
    <property type="entry name" value="thiolase"/>
    <property type="match status" value="1"/>
</dbReference>
<feature type="active site" description="Proton acceptor" evidence="7">
    <location>
        <position position="384"/>
    </location>
</feature>
<dbReference type="PIRSF" id="PIRSF000429">
    <property type="entry name" value="Ac-CoA_Ac_transf"/>
    <property type="match status" value="1"/>
</dbReference>
<feature type="domain" description="Thiolase N-terminal" evidence="9">
    <location>
        <begin position="8"/>
        <end position="266"/>
    </location>
</feature>
<dbReference type="PANTHER" id="PTHR18919">
    <property type="entry name" value="ACETYL-COA C-ACYLTRANSFERASE"/>
    <property type="match status" value="1"/>
</dbReference>
<dbReference type="RefSeq" id="WP_083093244.1">
    <property type="nucleotide sequence ID" value="NZ_LXWF01000043.1"/>
</dbReference>
<dbReference type="Proteomes" id="UP000192359">
    <property type="component" value="Unassembled WGS sequence"/>
</dbReference>
<accession>A0A1Y1RLW7</accession>
<evidence type="ECO:0000256" key="4">
    <source>
        <dbReference type="ARBA" id="ARBA00023315"/>
    </source>
</evidence>
<comment type="caution">
    <text evidence="11">The sequence shown here is derived from an EMBL/GenBank/DDBJ whole genome shotgun (WGS) entry which is preliminary data.</text>
</comment>
<feature type="active site" description="Acyl-thioester intermediate" evidence="7">
    <location>
        <position position="92"/>
    </location>
</feature>
<evidence type="ECO:0000313" key="12">
    <source>
        <dbReference type="Proteomes" id="UP000192359"/>
    </source>
</evidence>
<dbReference type="Gene3D" id="3.40.47.10">
    <property type="match status" value="1"/>
</dbReference>
<dbReference type="SUPFAM" id="SSF53901">
    <property type="entry name" value="Thiolase-like"/>
    <property type="match status" value="2"/>
</dbReference>
<dbReference type="EC" id="2.3.1.9" evidence="2"/>
<keyword evidence="3 8" id="KW-0808">Transferase</keyword>
<proteinExistence type="inferred from homology"/>
<dbReference type="EMBL" id="LXWF01000043">
    <property type="protein sequence ID" value="ORC15421.1"/>
    <property type="molecule type" value="Genomic_DNA"/>
</dbReference>
<feature type="active site" description="Proton acceptor" evidence="7">
    <location>
        <position position="353"/>
    </location>
</feature>
<evidence type="ECO:0000259" key="9">
    <source>
        <dbReference type="Pfam" id="PF00108"/>
    </source>
</evidence>
<dbReference type="Pfam" id="PF02803">
    <property type="entry name" value="Thiolase_C"/>
    <property type="match status" value="1"/>
</dbReference>
<sequence length="405" mass="41114">MQTSNKDVVIIGAARTPQGKIMGAISSLTAVELGSIALDRALQGAGLAPDRVDAVVFGQVVQAGAGQNPAKQTARASGIPVSTPAVTVNSVCLSGLRAVMDAARLIRAGEATVAVAGGQESMSQAPFLLPDFRSGRVFGAAGVLDAVERDALTDAQSGESMGLLTEGANADFELTRQEQDALAAASHQRAHAAAAAGLFEAEIAPVQVQGRRGQVTEVTADEGVREGTTVEVLAKLRPAFEKEGTITAGNASPLSDGAAALVLSTREFAEENGIKPLATVLAWANTAGPENVLHYQPSRAIAAALDKAGLTVADLDHVEINEAFAAVSAVSARELGLDAEKVNPHGGAIALGHPVGASGARLVVHAAHALNQTPEATYAAVALCGGGGQGDALILRAERLIHKGR</sequence>
<evidence type="ECO:0000256" key="1">
    <source>
        <dbReference type="ARBA" id="ARBA00010982"/>
    </source>
</evidence>
<dbReference type="InterPro" id="IPR002155">
    <property type="entry name" value="Thiolase"/>
</dbReference>
<evidence type="ECO:0000256" key="7">
    <source>
        <dbReference type="PIRSR" id="PIRSR000429-1"/>
    </source>
</evidence>
<gene>
    <name evidence="11" type="ORF">A7979_06675</name>
</gene>
<dbReference type="PROSITE" id="PS00737">
    <property type="entry name" value="THIOLASE_2"/>
    <property type="match status" value="1"/>
</dbReference>
<reference evidence="11 12" key="1">
    <citation type="submission" date="2016-05" db="EMBL/GenBank/DDBJ databases">
        <title>Draft genome sequence of a porcine commensal Rothia nasimurium.</title>
        <authorList>
            <person name="Gaiser R.A."/>
            <person name="Van Baarlen P."/>
            <person name="Wells J.M."/>
        </authorList>
    </citation>
    <scope>NUCLEOTIDE SEQUENCE [LARGE SCALE GENOMIC DNA]</scope>
    <source>
        <strain evidence="11 12">PT-32</strain>
    </source>
</reference>
<dbReference type="PROSITE" id="PS00098">
    <property type="entry name" value="THIOLASE_1"/>
    <property type="match status" value="1"/>
</dbReference>
<dbReference type="PROSITE" id="PS00099">
    <property type="entry name" value="THIOLASE_3"/>
    <property type="match status" value="1"/>
</dbReference>
<keyword evidence="12" id="KW-1185">Reference proteome</keyword>
<comment type="similarity">
    <text evidence="1 8">Belongs to the thiolase-like superfamily. Thiolase family.</text>
</comment>
<keyword evidence="4 8" id="KW-0012">Acyltransferase</keyword>
<evidence type="ECO:0000256" key="6">
    <source>
        <dbReference type="ARBA" id="ARBA00040529"/>
    </source>
</evidence>
<dbReference type="InterPro" id="IPR020610">
    <property type="entry name" value="Thiolase_AS"/>
</dbReference>
<evidence type="ECO:0000256" key="2">
    <source>
        <dbReference type="ARBA" id="ARBA00012705"/>
    </source>
</evidence>
<evidence type="ECO:0000256" key="5">
    <source>
        <dbReference type="ARBA" id="ARBA00030755"/>
    </source>
</evidence>
<name>A0A1Y1RLW7_9MICC</name>